<accession>A0ABU0B5U7</accession>
<dbReference type="RefSeq" id="WP_307403942.1">
    <property type="nucleotide sequence ID" value="NZ_JAUSUX010000064.1"/>
</dbReference>
<keyword evidence="5" id="KW-0233">DNA recombination</keyword>
<keyword evidence="9" id="KW-1185">Reference proteome</keyword>
<dbReference type="InterPro" id="IPR010095">
    <property type="entry name" value="Cas12f1-like_TNB"/>
</dbReference>
<keyword evidence="3" id="KW-0815">Transposition</keyword>
<evidence type="ECO:0000256" key="5">
    <source>
        <dbReference type="ARBA" id="ARBA00023172"/>
    </source>
</evidence>
<evidence type="ECO:0000256" key="4">
    <source>
        <dbReference type="ARBA" id="ARBA00023125"/>
    </source>
</evidence>
<sequence>MEQVVTLKLKLYEPTQAKREMYQLMADRCTDFANRYLSLDKKERPRTSGEAKKYSEPLPSAVLNQAIRDIKAKPKAKRFKHLWPAFSNQNFRVEREVTRDGGAVWKASFPTLEKRVGVPIVVQPYQEKYLEMLLSGRAKQGSARLVRRGKDWYVHLSLTVPVEEKRGGKVMGVDLGMIDLLVASVSGQTLFFSGDELVYVRRHYAQLRKKLQKAGAYRALKRLGDKEHRWVTDVNHKVSRMLVDFAIIHGVTKIRLEDLTGARWAHPQRREQRKDHGRSLQYWPYYQLRQFIEYKAVLAGIRVELVNPDLTTLTCSRCGEVIRTRPKGRWFRCPRCRRVKHVDVNAADNIAQAVSGLAA</sequence>
<evidence type="ECO:0000259" key="7">
    <source>
        <dbReference type="Pfam" id="PF07282"/>
    </source>
</evidence>
<dbReference type="Pfam" id="PF01385">
    <property type="entry name" value="OrfB_IS605"/>
    <property type="match status" value="1"/>
</dbReference>
<name>A0ABU0B5U7_9FIRM</name>
<dbReference type="EMBL" id="JAUSUX010000064">
    <property type="protein sequence ID" value="MDQ0287883.1"/>
    <property type="molecule type" value="Genomic_DNA"/>
</dbReference>
<evidence type="ECO:0000256" key="2">
    <source>
        <dbReference type="ARBA" id="ARBA00011044"/>
    </source>
</evidence>
<dbReference type="PANTHER" id="PTHR30405">
    <property type="entry name" value="TRANSPOSASE"/>
    <property type="match status" value="1"/>
</dbReference>
<evidence type="ECO:0000259" key="6">
    <source>
        <dbReference type="Pfam" id="PF01385"/>
    </source>
</evidence>
<organism evidence="8 9">
    <name type="scientific">Desulfofundulus luciae</name>
    <dbReference type="NCBI Taxonomy" id="74702"/>
    <lineage>
        <taxon>Bacteria</taxon>
        <taxon>Bacillati</taxon>
        <taxon>Bacillota</taxon>
        <taxon>Clostridia</taxon>
        <taxon>Eubacteriales</taxon>
        <taxon>Peptococcaceae</taxon>
        <taxon>Desulfofundulus</taxon>
    </lineage>
</organism>
<comment type="similarity">
    <text evidence="2">In the N-terminal section; belongs to the transposase 2 family.</text>
</comment>
<protein>
    <submittedName>
        <fullName evidence="8">IS605 OrfB family transposase</fullName>
    </submittedName>
</protein>
<dbReference type="PANTHER" id="PTHR30405:SF11">
    <property type="entry name" value="RNA-GUIDED DNA ENDONUCLEASE RV2885C-RELATED"/>
    <property type="match status" value="1"/>
</dbReference>
<evidence type="ECO:0000313" key="8">
    <source>
        <dbReference type="EMBL" id="MDQ0287883.1"/>
    </source>
</evidence>
<dbReference type="NCBIfam" id="TIGR01766">
    <property type="entry name" value="IS200/IS605 family accessory protein TnpB-like domain"/>
    <property type="match status" value="1"/>
</dbReference>
<reference evidence="8 9" key="1">
    <citation type="submission" date="2023-07" db="EMBL/GenBank/DDBJ databases">
        <title>Genomic Encyclopedia of Type Strains, Phase IV (KMG-IV): sequencing the most valuable type-strain genomes for metagenomic binning, comparative biology and taxonomic classification.</title>
        <authorList>
            <person name="Goeker M."/>
        </authorList>
    </citation>
    <scope>NUCLEOTIDE SEQUENCE [LARGE SCALE GENOMIC DNA]</scope>
    <source>
        <strain evidence="8 9">DSM 12396</strain>
    </source>
</reference>
<comment type="similarity">
    <text evidence="1">In the C-terminal section; belongs to the transposase 35 family.</text>
</comment>
<dbReference type="InterPro" id="IPR001959">
    <property type="entry name" value="Transposase"/>
</dbReference>
<dbReference type="NCBIfam" id="NF040570">
    <property type="entry name" value="guided_TnpB"/>
    <property type="match status" value="1"/>
</dbReference>
<feature type="domain" description="Probable transposase IS891/IS1136/IS1341" evidence="6">
    <location>
        <begin position="159"/>
        <end position="261"/>
    </location>
</feature>
<feature type="domain" description="Cas12f1-like TNB" evidence="7">
    <location>
        <begin position="285"/>
        <end position="350"/>
    </location>
</feature>
<evidence type="ECO:0000256" key="1">
    <source>
        <dbReference type="ARBA" id="ARBA00008761"/>
    </source>
</evidence>
<comment type="caution">
    <text evidence="8">The sequence shown here is derived from an EMBL/GenBank/DDBJ whole genome shotgun (WGS) entry which is preliminary data.</text>
</comment>
<evidence type="ECO:0000313" key="9">
    <source>
        <dbReference type="Proteomes" id="UP001225644"/>
    </source>
</evidence>
<dbReference type="InterPro" id="IPR051399">
    <property type="entry name" value="RNA-guided_DNA_endo/Transpos"/>
</dbReference>
<keyword evidence="4" id="KW-0238">DNA-binding</keyword>
<dbReference type="Proteomes" id="UP001225644">
    <property type="component" value="Unassembled WGS sequence"/>
</dbReference>
<proteinExistence type="inferred from homology"/>
<evidence type="ECO:0000256" key="3">
    <source>
        <dbReference type="ARBA" id="ARBA00022578"/>
    </source>
</evidence>
<dbReference type="Pfam" id="PF07282">
    <property type="entry name" value="Cas12f1-like_TNB"/>
    <property type="match status" value="1"/>
</dbReference>
<gene>
    <name evidence="8" type="ORF">J2Z49_003017</name>
</gene>